<keyword evidence="3" id="KW-1185">Reference proteome</keyword>
<dbReference type="Proteomes" id="UP000649617">
    <property type="component" value="Unassembled WGS sequence"/>
</dbReference>
<name>A0A812PQK1_SYMPI</name>
<evidence type="ECO:0000256" key="1">
    <source>
        <dbReference type="SAM" id="MobiDB-lite"/>
    </source>
</evidence>
<feature type="non-terminal residue" evidence="2">
    <location>
        <position position="51"/>
    </location>
</feature>
<organism evidence="2 3">
    <name type="scientific">Symbiodinium pilosum</name>
    <name type="common">Dinoflagellate</name>
    <dbReference type="NCBI Taxonomy" id="2952"/>
    <lineage>
        <taxon>Eukaryota</taxon>
        <taxon>Sar</taxon>
        <taxon>Alveolata</taxon>
        <taxon>Dinophyceae</taxon>
        <taxon>Suessiales</taxon>
        <taxon>Symbiodiniaceae</taxon>
        <taxon>Symbiodinium</taxon>
    </lineage>
</organism>
<gene>
    <name evidence="2" type="ORF">SPIL2461_LOCUS8464</name>
</gene>
<feature type="region of interest" description="Disordered" evidence="1">
    <location>
        <begin position="1"/>
        <end position="21"/>
    </location>
</feature>
<feature type="non-terminal residue" evidence="2">
    <location>
        <position position="1"/>
    </location>
</feature>
<feature type="compositionally biased region" description="Acidic residues" evidence="1">
    <location>
        <begin position="9"/>
        <end position="18"/>
    </location>
</feature>
<reference evidence="2" key="1">
    <citation type="submission" date="2021-02" db="EMBL/GenBank/DDBJ databases">
        <authorList>
            <person name="Dougan E. K."/>
            <person name="Rhodes N."/>
            <person name="Thang M."/>
            <person name="Chan C."/>
        </authorList>
    </citation>
    <scope>NUCLEOTIDE SEQUENCE</scope>
</reference>
<dbReference type="AlphaFoldDB" id="A0A812PQK1"/>
<dbReference type="EMBL" id="CAJNIZ010013931">
    <property type="protein sequence ID" value="CAE7355976.1"/>
    <property type="molecule type" value="Genomic_DNA"/>
</dbReference>
<protein>
    <submittedName>
        <fullName evidence="2">Uncharacterized protein</fullName>
    </submittedName>
</protein>
<evidence type="ECO:0000313" key="3">
    <source>
        <dbReference type="Proteomes" id="UP000649617"/>
    </source>
</evidence>
<comment type="caution">
    <text evidence="2">The sequence shown here is derived from an EMBL/GenBank/DDBJ whole genome shotgun (WGS) entry which is preliminary data.</text>
</comment>
<evidence type="ECO:0000313" key="2">
    <source>
        <dbReference type="EMBL" id="CAE7355976.1"/>
    </source>
</evidence>
<accession>A0A812PQK1</accession>
<sequence>LPTSKLEEVDPALDEPLMEEQGFLQRSTLSTSKLDEVDPALDEEIPCWSDT</sequence>
<proteinExistence type="predicted"/>